<keyword evidence="8" id="KW-1185">Reference proteome</keyword>
<dbReference type="InterPro" id="IPR036396">
    <property type="entry name" value="Cyt_P450_sf"/>
</dbReference>
<sequence length="438" mass="50548">MREGRWLGLFNDLHQQLGKTYVETTRGETTINTAHLENYRHVFVLDYASFGKPSANRKWTMPFIGNSVLNDGPHHKTVKALIKPVFSRAEGGAESYQRLQGFTDKFLDLLPPKRESFDMQPLCMRLFLDFTTDFIFGNSLNSMEDVAKGDEFLAAFTTATKFVGKRRDAGWLAFRYDWNREYLNACDVVHQFVDAQVTRALRETEVDKSADKYVVLDELAKHIRDPEELRSQVMVIFTPAKHGPAVTLGNVLFELARHSHRWTRLRQIALGAGQQQSPLSFQQIQSSEFAEICWVVLETMRLLGPTGLSQRFAKRDCILPRGGGQEQDQPIFVPKGTKIYLVMWATHHDPAIWGEDADKSNPDRWKDREQPREWEWLPFIAGPRMCPAAYQAFVHTAYILARLLQKYEAIENHDPEERYVEEWAMAYESRNGVKIAFR</sequence>
<dbReference type="PANTHER" id="PTHR24287">
    <property type="entry name" value="P450, PUTATIVE (EUROFUNG)-RELATED"/>
    <property type="match status" value="1"/>
</dbReference>
<keyword evidence="3" id="KW-0479">Metal-binding</keyword>
<dbReference type="Gene3D" id="1.10.630.10">
    <property type="entry name" value="Cytochrome P450"/>
    <property type="match status" value="1"/>
</dbReference>
<dbReference type="InterPro" id="IPR001128">
    <property type="entry name" value="Cyt_P450"/>
</dbReference>
<organism evidence="7 8">
    <name type="scientific">Gomphillus americanus</name>
    <dbReference type="NCBI Taxonomy" id="1940652"/>
    <lineage>
        <taxon>Eukaryota</taxon>
        <taxon>Fungi</taxon>
        <taxon>Dikarya</taxon>
        <taxon>Ascomycota</taxon>
        <taxon>Pezizomycotina</taxon>
        <taxon>Lecanoromycetes</taxon>
        <taxon>OSLEUM clade</taxon>
        <taxon>Ostropomycetidae</taxon>
        <taxon>Ostropales</taxon>
        <taxon>Graphidaceae</taxon>
        <taxon>Gomphilloideae</taxon>
        <taxon>Gomphillus</taxon>
    </lineage>
</organism>
<evidence type="ECO:0008006" key="9">
    <source>
        <dbReference type="Google" id="ProtNLM"/>
    </source>
</evidence>
<dbReference type="AlphaFoldDB" id="A0A8H3HZW0"/>
<evidence type="ECO:0000256" key="4">
    <source>
        <dbReference type="ARBA" id="ARBA00023002"/>
    </source>
</evidence>
<dbReference type="OrthoDB" id="1470350at2759"/>
<dbReference type="InterPro" id="IPR002974">
    <property type="entry name" value="Cyt_P450_E_CYP52_ascomycetes"/>
</dbReference>
<comment type="similarity">
    <text evidence="2">Belongs to the cytochrome P450 family.</text>
</comment>
<dbReference type="Pfam" id="PF00067">
    <property type="entry name" value="p450"/>
    <property type="match status" value="1"/>
</dbReference>
<dbReference type="InterPro" id="IPR047146">
    <property type="entry name" value="Cyt_P450_E_CYP52_fungi"/>
</dbReference>
<keyword evidence="5" id="KW-0408">Iron</keyword>
<dbReference type="PRINTS" id="PR01239">
    <property type="entry name" value="EP450IICYP52"/>
</dbReference>
<dbReference type="GO" id="GO:0020037">
    <property type="term" value="F:heme binding"/>
    <property type="evidence" value="ECO:0007669"/>
    <property type="project" value="InterPro"/>
</dbReference>
<evidence type="ECO:0000256" key="5">
    <source>
        <dbReference type="ARBA" id="ARBA00023004"/>
    </source>
</evidence>
<evidence type="ECO:0000256" key="1">
    <source>
        <dbReference type="ARBA" id="ARBA00001971"/>
    </source>
</evidence>
<evidence type="ECO:0000313" key="8">
    <source>
        <dbReference type="Proteomes" id="UP000664169"/>
    </source>
</evidence>
<evidence type="ECO:0000256" key="2">
    <source>
        <dbReference type="ARBA" id="ARBA00010617"/>
    </source>
</evidence>
<gene>
    <name evidence="7" type="ORF">GOMPHAMPRED_006761</name>
</gene>
<protein>
    <recommendedName>
        <fullName evidence="9">Cytochrome P450</fullName>
    </recommendedName>
</protein>
<proteinExistence type="inferred from homology"/>
<evidence type="ECO:0000313" key="7">
    <source>
        <dbReference type="EMBL" id="CAF9909442.1"/>
    </source>
</evidence>
<keyword evidence="4" id="KW-0560">Oxidoreductase</keyword>
<comment type="cofactor">
    <cofactor evidence="1">
        <name>heme</name>
        <dbReference type="ChEBI" id="CHEBI:30413"/>
    </cofactor>
</comment>
<dbReference type="PANTHER" id="PTHR24287:SF19">
    <property type="entry name" value="CYTOCHROME P450"/>
    <property type="match status" value="1"/>
</dbReference>
<evidence type="ECO:0000256" key="6">
    <source>
        <dbReference type="ARBA" id="ARBA00023033"/>
    </source>
</evidence>
<dbReference type="Proteomes" id="UP000664169">
    <property type="component" value="Unassembled WGS sequence"/>
</dbReference>
<evidence type="ECO:0000256" key="3">
    <source>
        <dbReference type="ARBA" id="ARBA00022723"/>
    </source>
</evidence>
<dbReference type="EMBL" id="CAJPDQ010000005">
    <property type="protein sequence ID" value="CAF9909442.1"/>
    <property type="molecule type" value="Genomic_DNA"/>
</dbReference>
<comment type="caution">
    <text evidence="7">The sequence shown here is derived from an EMBL/GenBank/DDBJ whole genome shotgun (WGS) entry which is preliminary data.</text>
</comment>
<dbReference type="GO" id="GO:0016712">
    <property type="term" value="F:oxidoreductase activity, acting on paired donors, with incorporation or reduction of molecular oxygen, reduced flavin or flavoprotein as one donor, and incorporation of one atom of oxygen"/>
    <property type="evidence" value="ECO:0007669"/>
    <property type="project" value="InterPro"/>
</dbReference>
<dbReference type="GO" id="GO:0005506">
    <property type="term" value="F:iron ion binding"/>
    <property type="evidence" value="ECO:0007669"/>
    <property type="project" value="InterPro"/>
</dbReference>
<keyword evidence="6" id="KW-0503">Monooxygenase</keyword>
<dbReference type="SUPFAM" id="SSF48264">
    <property type="entry name" value="Cytochrome P450"/>
    <property type="match status" value="1"/>
</dbReference>
<accession>A0A8H3HZW0</accession>
<name>A0A8H3HZW0_9LECA</name>
<reference evidence="7" key="1">
    <citation type="submission" date="2021-03" db="EMBL/GenBank/DDBJ databases">
        <authorList>
            <person name="Tagirdzhanova G."/>
        </authorList>
    </citation>
    <scope>NUCLEOTIDE SEQUENCE</scope>
</reference>